<dbReference type="PANTHER" id="PTHR45746:SF6">
    <property type="entry name" value="LP21163P"/>
    <property type="match status" value="1"/>
</dbReference>
<dbReference type="InterPro" id="IPR047016">
    <property type="entry name" value="RGS6/7/9/11"/>
</dbReference>
<feature type="region of interest" description="Disordered" evidence="2">
    <location>
        <begin position="699"/>
        <end position="725"/>
    </location>
</feature>
<dbReference type="InterPro" id="IPR036388">
    <property type="entry name" value="WH-like_DNA-bd_sf"/>
</dbReference>
<dbReference type="Pfam" id="PF18148">
    <property type="entry name" value="RGS_DHEX"/>
    <property type="match status" value="1"/>
</dbReference>
<dbReference type="GO" id="GO:0043005">
    <property type="term" value="C:neuron projection"/>
    <property type="evidence" value="ECO:0007669"/>
    <property type="project" value="TreeGrafter"/>
</dbReference>
<dbReference type="InterPro" id="IPR040759">
    <property type="entry name" value="RGS_DHEX"/>
</dbReference>
<dbReference type="InterPro" id="IPR036305">
    <property type="entry name" value="RGS_sf"/>
</dbReference>
<feature type="domain" description="RGS" evidence="4">
    <location>
        <begin position="577"/>
        <end position="697"/>
    </location>
</feature>
<dbReference type="Gene3D" id="1.10.1240.60">
    <property type="match status" value="1"/>
</dbReference>
<evidence type="ECO:0000259" key="4">
    <source>
        <dbReference type="SMART" id="SM00315"/>
    </source>
</evidence>
<keyword evidence="5" id="KW-1185">Reference proteome</keyword>
<dbReference type="Pfam" id="PF00610">
    <property type="entry name" value="DEP"/>
    <property type="match status" value="1"/>
</dbReference>
<dbReference type="InterPro" id="IPR000591">
    <property type="entry name" value="DEP_dom"/>
</dbReference>
<dbReference type="WBParaSite" id="SRDH1_59040.4">
    <property type="protein sequence ID" value="SRDH1_59040.4"/>
    <property type="gene ID" value="SRDH1_59040"/>
</dbReference>
<evidence type="ECO:0000256" key="1">
    <source>
        <dbReference type="ARBA" id="ARBA00022700"/>
    </source>
</evidence>
<protein>
    <recommendedName>
        <fullName evidence="7">Regulator of G-protein signaling 7</fullName>
    </recommendedName>
</protein>
<dbReference type="Proteomes" id="UP000050792">
    <property type="component" value="Unassembled WGS sequence"/>
</dbReference>
<evidence type="ECO:0000313" key="5">
    <source>
        <dbReference type="Proteomes" id="UP000050792"/>
    </source>
</evidence>
<dbReference type="Gene3D" id="1.10.167.10">
    <property type="entry name" value="Regulator of G-protein Signalling 4, domain 2"/>
    <property type="match status" value="1"/>
</dbReference>
<dbReference type="GO" id="GO:0008277">
    <property type="term" value="P:regulation of G protein-coupled receptor signaling pathway"/>
    <property type="evidence" value="ECO:0007669"/>
    <property type="project" value="InterPro"/>
</dbReference>
<dbReference type="CDD" id="cd04450">
    <property type="entry name" value="DEP_RGS7-like"/>
    <property type="match status" value="1"/>
</dbReference>
<dbReference type="InterPro" id="IPR034483">
    <property type="entry name" value="RGS_Egl-10"/>
</dbReference>
<accession>A0AA85FNG5</accession>
<evidence type="ECO:0000259" key="3">
    <source>
        <dbReference type="SMART" id="SM00049"/>
    </source>
</evidence>
<dbReference type="Pfam" id="PF00615">
    <property type="entry name" value="RGS"/>
    <property type="match status" value="1"/>
</dbReference>
<dbReference type="GO" id="GO:0035556">
    <property type="term" value="P:intracellular signal transduction"/>
    <property type="evidence" value="ECO:0007669"/>
    <property type="project" value="InterPro"/>
</dbReference>
<sequence length="740" mass="82334">MVNQLKSMACRHVQNMVQSVSKCSGNEAPYSPIVDTGCDSPSSLPKGCKTSGLSEKKPESHSEIDVKCLNKSCVPPSVTQPCDLHWEGNQQLNVGCAQSKKMTSEDLDDRQSPNDYLWKKLEALVDQMISEEDGIPVRNVKSLMSIIPSTFTGSDIVHWLMEHIGASDVTEAVHIASRIASMGYIFCIDDHVLTVKNDGHTYYRFQTPFLYPSRCMEADTADYAVYLCKRTMQNKQRLELAGFEAERLASLQNIYCHKWEFIYIQAEAEAKVDKKRDKLERLVLESQERAYWDLHRPPPGCINTTDIDMRKLCRAKRPKKTTSRPINFPIPSGPAFFVGVTFSIGLNKVISKITLAKSPVLHDSDGSILFSVLDGLSLRDRIDKLHTCSRTKIKSSKAAESLQNFADQYSEFDLLLSTSTSVGFSAPSTSGINQPNTTSASQLALGSLNVNTNSNSATTPTSILRTSGDKLIQHTRSISATGFNGITSLTSMSLARTNSGTGNGAHNFSTAGQISSGHGSAGHMGGITASSPNSVYDPNQEPVSALNPWISDNPDYWNTDLRPKYLPIRRIKRWSFSIHELLKDPVGLEEFQRWLEKEFSAENLRFWQACQVLKGAPLREVRQSIMNIYQQYLAPNAVEPINIDSRIADLVRRQIDDESNTTPNRYCFEAAEEHIFHLMKSDSYCRFLRSDVYRELFRGDKKKSKKQQRSSGINSNTSALSSGPGVGTQVTATVNFTGIE</sequence>
<dbReference type="FunFam" id="1.10.1240.60:FF:000001">
    <property type="entry name" value="Regulator of G-protein signaling 6"/>
    <property type="match status" value="1"/>
</dbReference>
<evidence type="ECO:0000256" key="2">
    <source>
        <dbReference type="SAM" id="MobiDB-lite"/>
    </source>
</evidence>
<dbReference type="GO" id="GO:0005737">
    <property type="term" value="C:cytoplasm"/>
    <property type="evidence" value="ECO:0007669"/>
    <property type="project" value="TreeGrafter"/>
</dbReference>
<dbReference type="SMART" id="SM00315">
    <property type="entry name" value="RGS"/>
    <property type="match status" value="1"/>
</dbReference>
<proteinExistence type="predicted"/>
<dbReference type="PANTHER" id="PTHR45746">
    <property type="entry name" value="LP21163P"/>
    <property type="match status" value="1"/>
</dbReference>
<dbReference type="InterPro" id="IPR044926">
    <property type="entry name" value="RGS_subdomain_2"/>
</dbReference>
<name>A0AA85FNG5_9TREM</name>
<dbReference type="InterPro" id="IPR036390">
    <property type="entry name" value="WH_DNA-bd_sf"/>
</dbReference>
<dbReference type="Gene3D" id="1.10.10.10">
    <property type="entry name" value="Winged helix-like DNA-binding domain superfamily/Winged helix DNA-binding domain"/>
    <property type="match status" value="1"/>
</dbReference>
<dbReference type="InterPro" id="IPR047017">
    <property type="entry name" value="RGS6/7/9/11_DHEX_sf"/>
</dbReference>
<dbReference type="SUPFAM" id="SSF48097">
    <property type="entry name" value="Regulator of G-protein signaling, RGS"/>
    <property type="match status" value="1"/>
</dbReference>
<dbReference type="GO" id="GO:0005096">
    <property type="term" value="F:GTPase activator activity"/>
    <property type="evidence" value="ECO:0007669"/>
    <property type="project" value="TreeGrafter"/>
</dbReference>
<dbReference type="PRINTS" id="PR01301">
    <property type="entry name" value="RGSPROTEIN"/>
</dbReference>
<evidence type="ECO:0008006" key="7">
    <source>
        <dbReference type="Google" id="ProtNLM"/>
    </source>
</evidence>
<dbReference type="SMART" id="SM00049">
    <property type="entry name" value="DEP"/>
    <property type="match status" value="1"/>
</dbReference>
<dbReference type="AlphaFoldDB" id="A0AA85FNG5"/>
<evidence type="ECO:0000313" key="6">
    <source>
        <dbReference type="WBParaSite" id="SRDH1_59040.4"/>
    </source>
</evidence>
<organism evidence="5 6">
    <name type="scientific">Schistosoma rodhaini</name>
    <dbReference type="NCBI Taxonomy" id="6188"/>
    <lineage>
        <taxon>Eukaryota</taxon>
        <taxon>Metazoa</taxon>
        <taxon>Spiralia</taxon>
        <taxon>Lophotrochozoa</taxon>
        <taxon>Platyhelminthes</taxon>
        <taxon>Trematoda</taxon>
        <taxon>Digenea</taxon>
        <taxon>Strigeidida</taxon>
        <taxon>Schistosomatoidea</taxon>
        <taxon>Schistosomatidae</taxon>
        <taxon>Schistosoma</taxon>
    </lineage>
</organism>
<feature type="domain" description="DEP" evidence="3">
    <location>
        <begin position="131"/>
        <end position="207"/>
    </location>
</feature>
<dbReference type="GO" id="GO:0009968">
    <property type="term" value="P:negative regulation of signal transduction"/>
    <property type="evidence" value="ECO:0007669"/>
    <property type="project" value="UniProtKB-KW"/>
</dbReference>
<reference evidence="6" key="2">
    <citation type="submission" date="2023-11" db="UniProtKB">
        <authorList>
            <consortium name="WormBaseParasite"/>
        </authorList>
    </citation>
    <scope>IDENTIFICATION</scope>
</reference>
<dbReference type="CDD" id="cd08705">
    <property type="entry name" value="RGS_R7-like"/>
    <property type="match status" value="1"/>
</dbReference>
<dbReference type="SUPFAM" id="SSF46785">
    <property type="entry name" value="Winged helix' DNA-binding domain"/>
    <property type="match status" value="1"/>
</dbReference>
<keyword evidence="1" id="KW-0734">Signal transduction inhibitor</keyword>
<feature type="compositionally biased region" description="Polar residues" evidence="2">
    <location>
        <begin position="712"/>
        <end position="721"/>
    </location>
</feature>
<reference evidence="5" key="1">
    <citation type="submission" date="2022-06" db="EMBL/GenBank/DDBJ databases">
        <authorList>
            <person name="Berger JAMES D."/>
            <person name="Berger JAMES D."/>
        </authorList>
    </citation>
    <scope>NUCLEOTIDE SEQUENCE [LARGE SCALE GENOMIC DNA]</scope>
</reference>
<dbReference type="InterPro" id="IPR016137">
    <property type="entry name" value="RGS"/>
</dbReference>